<keyword evidence="3" id="KW-0418">Kinase</keyword>
<dbReference type="GO" id="GO:0004674">
    <property type="term" value="F:protein serine/threonine kinase activity"/>
    <property type="evidence" value="ECO:0007669"/>
    <property type="project" value="UniProtKB-EC"/>
</dbReference>
<evidence type="ECO:0000256" key="1">
    <source>
        <dbReference type="ARBA" id="ARBA00022527"/>
    </source>
</evidence>
<reference evidence="3 4" key="1">
    <citation type="submission" date="2021-03" db="EMBL/GenBank/DDBJ databases">
        <title>Sequencing the genomes of 1000 actinobacteria strains.</title>
        <authorList>
            <person name="Klenk H.-P."/>
        </authorList>
    </citation>
    <scope>NUCLEOTIDE SEQUENCE [LARGE SCALE GENOMIC DNA]</scope>
    <source>
        <strain evidence="3 4">DSM 15454</strain>
    </source>
</reference>
<comment type="caution">
    <text evidence="3">The sequence shown here is derived from an EMBL/GenBank/DDBJ whole genome shotgun (WGS) entry which is preliminary data.</text>
</comment>
<dbReference type="Pfam" id="PF13581">
    <property type="entry name" value="HATPase_c_2"/>
    <property type="match status" value="1"/>
</dbReference>
<protein>
    <submittedName>
        <fullName evidence="3">Serine/threonine-protein kinase RsbW</fullName>
        <ecNumber evidence="3">2.7.11.1</ecNumber>
    </submittedName>
</protein>
<dbReference type="EMBL" id="JAGIOE010000001">
    <property type="protein sequence ID" value="MBP2376195.1"/>
    <property type="molecule type" value="Genomic_DNA"/>
</dbReference>
<proteinExistence type="predicted"/>
<dbReference type="PANTHER" id="PTHR35526">
    <property type="entry name" value="ANTI-SIGMA-F FACTOR RSBW-RELATED"/>
    <property type="match status" value="1"/>
</dbReference>
<gene>
    <name evidence="3" type="ORF">JOF46_004107</name>
</gene>
<dbReference type="RefSeq" id="WP_209910845.1">
    <property type="nucleotide sequence ID" value="NZ_BAAAMI010000029.1"/>
</dbReference>
<dbReference type="EC" id="2.7.11.1" evidence="3"/>
<sequence length="143" mass="15429">MNEPIAGRSFRDQAIPESIEAVHVLLDELWADAPFVPDMDRMTFATAVIEAASNIVQHALPEFPTPVDLGVDISVRTHSLRAEISAFGATDPQLDTEAKGMPGPEAESGRGLALIRALVSTVTFARQDGTNIWVLSRDSTPHP</sequence>
<evidence type="ECO:0000259" key="2">
    <source>
        <dbReference type="Pfam" id="PF13581"/>
    </source>
</evidence>
<dbReference type="CDD" id="cd16936">
    <property type="entry name" value="HATPase_RsbW-like"/>
    <property type="match status" value="1"/>
</dbReference>
<dbReference type="InterPro" id="IPR050267">
    <property type="entry name" value="Anti-sigma-factor_SerPK"/>
</dbReference>
<dbReference type="Gene3D" id="3.30.565.10">
    <property type="entry name" value="Histidine kinase-like ATPase, C-terminal domain"/>
    <property type="match status" value="1"/>
</dbReference>
<evidence type="ECO:0000313" key="3">
    <source>
        <dbReference type="EMBL" id="MBP2376195.1"/>
    </source>
</evidence>
<name>A0ABS4WJ28_9MICC</name>
<dbReference type="InterPro" id="IPR036890">
    <property type="entry name" value="HATPase_C_sf"/>
</dbReference>
<organism evidence="3 4">
    <name type="scientific">Paeniglutamicibacter psychrophenolicus</name>
    <dbReference type="NCBI Taxonomy" id="257454"/>
    <lineage>
        <taxon>Bacteria</taxon>
        <taxon>Bacillati</taxon>
        <taxon>Actinomycetota</taxon>
        <taxon>Actinomycetes</taxon>
        <taxon>Micrococcales</taxon>
        <taxon>Micrococcaceae</taxon>
        <taxon>Paeniglutamicibacter</taxon>
    </lineage>
</organism>
<keyword evidence="1" id="KW-0723">Serine/threonine-protein kinase</keyword>
<keyword evidence="3" id="KW-0808">Transferase</keyword>
<accession>A0ABS4WJ28</accession>
<evidence type="ECO:0000313" key="4">
    <source>
        <dbReference type="Proteomes" id="UP000766570"/>
    </source>
</evidence>
<dbReference type="InterPro" id="IPR003594">
    <property type="entry name" value="HATPase_dom"/>
</dbReference>
<feature type="domain" description="Histidine kinase/HSP90-like ATPase" evidence="2">
    <location>
        <begin position="16"/>
        <end position="133"/>
    </location>
</feature>
<dbReference type="Proteomes" id="UP000766570">
    <property type="component" value="Unassembled WGS sequence"/>
</dbReference>
<keyword evidence="4" id="KW-1185">Reference proteome</keyword>
<dbReference type="PANTHER" id="PTHR35526:SF3">
    <property type="entry name" value="ANTI-SIGMA-F FACTOR RSBW"/>
    <property type="match status" value="1"/>
</dbReference>